<gene>
    <name evidence="1" type="ORF">PVE_R2G0846</name>
</gene>
<organism evidence="1 2">
    <name type="scientific">Pseudomonas veronii 1YdBTEX2</name>
    <dbReference type="NCBI Taxonomy" id="1295141"/>
    <lineage>
        <taxon>Bacteria</taxon>
        <taxon>Pseudomonadati</taxon>
        <taxon>Pseudomonadota</taxon>
        <taxon>Gammaproteobacteria</taxon>
        <taxon>Pseudomonadales</taxon>
        <taxon>Pseudomonadaceae</taxon>
        <taxon>Pseudomonas</taxon>
    </lineage>
</organism>
<accession>A0A1D3K9D4</accession>
<dbReference type="AlphaFoldDB" id="A0A1D3K9D4"/>
<reference evidence="2" key="1">
    <citation type="submission" date="2016-07" db="EMBL/GenBank/DDBJ databases">
        <authorList>
            <person name="Florea S."/>
            <person name="Webb J.S."/>
            <person name="Jaromczyk J."/>
            <person name="Schardl C.L."/>
        </authorList>
    </citation>
    <scope>NUCLEOTIDE SEQUENCE [LARGE SCALE GENOMIC DNA]</scope>
    <source>
        <strain evidence="2">1YdBTEX2</strain>
    </source>
</reference>
<dbReference type="EMBL" id="LT599584">
    <property type="protein sequence ID" value="SBW84872.1"/>
    <property type="molecule type" value="Genomic_DNA"/>
</dbReference>
<name>A0A1D3K9D4_PSEVE</name>
<evidence type="ECO:0000313" key="1">
    <source>
        <dbReference type="EMBL" id="SBW84872.1"/>
    </source>
</evidence>
<protein>
    <submittedName>
        <fullName evidence="1">Uncharacterized protein</fullName>
    </submittedName>
</protein>
<sequence>MLLISLLEASRMMRSGAKVKICLYPKLDAS</sequence>
<proteinExistence type="predicted"/>
<evidence type="ECO:0000313" key="2">
    <source>
        <dbReference type="Proteomes" id="UP000245431"/>
    </source>
</evidence>
<dbReference type="Proteomes" id="UP000245431">
    <property type="component" value="Chromosome PVE_r2"/>
</dbReference>